<sequence>MRLIARDLAFGYPERPVGKNLNLAVETGEVLCLLGPNGCGKTTLFKTLLGLLRPQGGDISLGEDALSDLPRADIARRIAYVPQAQDTAFPYTASDLVLMGRVAHRGVFAAPTKEDRTIAQNSLAELGIAELGSREVTTLSGGQRQLVIVARAMAQAAPLIVMDEPTASLDFGNQVAVLAEIRKLTARGTGVILSTHDPDQAFAVATRVALMQDGVIVAQGTPHEVLTAARLKAVYGIDVRVERLSSGQTVCAPVYPR</sequence>
<comment type="similarity">
    <text evidence="1">Belongs to the ABC transporter superfamily.</text>
</comment>
<dbReference type="GO" id="GO:0005524">
    <property type="term" value="F:ATP binding"/>
    <property type="evidence" value="ECO:0007669"/>
    <property type="project" value="UniProtKB-KW"/>
</dbReference>
<evidence type="ECO:0000313" key="10">
    <source>
        <dbReference type="Proteomes" id="UP000480266"/>
    </source>
</evidence>
<keyword evidence="3" id="KW-0547">Nucleotide-binding</keyword>
<evidence type="ECO:0000256" key="6">
    <source>
        <dbReference type="ARBA" id="ARBA00024722"/>
    </source>
</evidence>
<keyword evidence="2" id="KW-0813">Transport</keyword>
<dbReference type="SUPFAM" id="SSF52540">
    <property type="entry name" value="P-loop containing nucleoside triphosphate hydrolases"/>
    <property type="match status" value="1"/>
</dbReference>
<evidence type="ECO:0000313" key="9">
    <source>
        <dbReference type="EMBL" id="NGX97269.1"/>
    </source>
</evidence>
<proteinExistence type="inferred from homology"/>
<dbReference type="InterPro" id="IPR017871">
    <property type="entry name" value="ABC_transporter-like_CS"/>
</dbReference>
<keyword evidence="10" id="KW-1185">Reference proteome</keyword>
<evidence type="ECO:0000256" key="4">
    <source>
        <dbReference type="ARBA" id="ARBA00022840"/>
    </source>
</evidence>
<evidence type="ECO:0000256" key="7">
    <source>
        <dbReference type="ARBA" id="ARBA00037066"/>
    </source>
</evidence>
<reference evidence="9" key="1">
    <citation type="submission" date="2020-02" db="EMBL/GenBank/DDBJ databases">
        <title>Draft genome sequence of Candidatus Afipia apatlaquensis IBT-C3, a potential strain for decolorization of textile dyes.</title>
        <authorList>
            <person name="Sanchez-Reyes A."/>
            <person name="Breton-Deval L."/>
            <person name="Mangelson H."/>
            <person name="Sanchez-Flores A."/>
        </authorList>
    </citation>
    <scope>NUCLEOTIDE SEQUENCE [LARGE SCALE GENOMIC DNA]</scope>
    <source>
        <strain evidence="9">IBT-C3</strain>
    </source>
</reference>
<evidence type="ECO:0000256" key="2">
    <source>
        <dbReference type="ARBA" id="ARBA00022448"/>
    </source>
</evidence>
<keyword evidence="5" id="KW-1278">Translocase</keyword>
<dbReference type="Pfam" id="PF00005">
    <property type="entry name" value="ABC_tran"/>
    <property type="match status" value="1"/>
</dbReference>
<evidence type="ECO:0000256" key="1">
    <source>
        <dbReference type="ARBA" id="ARBA00005417"/>
    </source>
</evidence>
<dbReference type="Proteomes" id="UP000480266">
    <property type="component" value="Unassembled WGS sequence"/>
</dbReference>
<dbReference type="PROSITE" id="PS00211">
    <property type="entry name" value="ABC_TRANSPORTER_1"/>
    <property type="match status" value="1"/>
</dbReference>
<dbReference type="CDD" id="cd03214">
    <property type="entry name" value="ABC_Iron-Siderophores_B12_Hemin"/>
    <property type="match status" value="1"/>
</dbReference>
<comment type="function">
    <text evidence="7">Part of the ABC transporter complex HmuTUV involved in hemin import. Responsible for energy coupling to the transport system.</text>
</comment>
<comment type="function">
    <text evidence="6">Involved in beta-(1--&gt;2)glucan export. Transmembrane domains (TMD) form a pore in the inner membrane and the ATP-binding domain (NBD) is responsible for energy generation.</text>
</comment>
<accession>A0A7C9VJ51</accession>
<keyword evidence="4 9" id="KW-0067">ATP-binding</keyword>
<dbReference type="InterPro" id="IPR003439">
    <property type="entry name" value="ABC_transporter-like_ATP-bd"/>
</dbReference>
<dbReference type="PROSITE" id="PS50893">
    <property type="entry name" value="ABC_TRANSPORTER_2"/>
    <property type="match status" value="1"/>
</dbReference>
<dbReference type="SMART" id="SM00382">
    <property type="entry name" value="AAA"/>
    <property type="match status" value="1"/>
</dbReference>
<dbReference type="InterPro" id="IPR027417">
    <property type="entry name" value="P-loop_NTPase"/>
</dbReference>
<dbReference type="Gene3D" id="3.40.50.300">
    <property type="entry name" value="P-loop containing nucleotide triphosphate hydrolases"/>
    <property type="match status" value="1"/>
</dbReference>
<protein>
    <submittedName>
        <fullName evidence="9">ABC transporter ATP-binding protein</fullName>
    </submittedName>
</protein>
<dbReference type="EMBL" id="JAAMRR010000979">
    <property type="protein sequence ID" value="NGX97269.1"/>
    <property type="molecule type" value="Genomic_DNA"/>
</dbReference>
<dbReference type="AlphaFoldDB" id="A0A7C9VJ51"/>
<dbReference type="GO" id="GO:0016887">
    <property type="term" value="F:ATP hydrolysis activity"/>
    <property type="evidence" value="ECO:0007669"/>
    <property type="project" value="InterPro"/>
</dbReference>
<evidence type="ECO:0000259" key="8">
    <source>
        <dbReference type="PROSITE" id="PS50893"/>
    </source>
</evidence>
<name>A0A7C9VJ51_9BRAD</name>
<dbReference type="FunFam" id="3.40.50.300:FF:000134">
    <property type="entry name" value="Iron-enterobactin ABC transporter ATP-binding protein"/>
    <property type="match status" value="1"/>
</dbReference>
<evidence type="ECO:0000256" key="3">
    <source>
        <dbReference type="ARBA" id="ARBA00022741"/>
    </source>
</evidence>
<organism evidence="9 10">
    <name type="scientific">Candidatus Afipia apatlaquensis</name>
    <dbReference type="NCBI Taxonomy" id="2712852"/>
    <lineage>
        <taxon>Bacteria</taxon>
        <taxon>Pseudomonadati</taxon>
        <taxon>Pseudomonadota</taxon>
        <taxon>Alphaproteobacteria</taxon>
        <taxon>Hyphomicrobiales</taxon>
        <taxon>Nitrobacteraceae</taxon>
        <taxon>Afipia</taxon>
    </lineage>
</organism>
<evidence type="ECO:0000256" key="5">
    <source>
        <dbReference type="ARBA" id="ARBA00022967"/>
    </source>
</evidence>
<comment type="caution">
    <text evidence="9">The sequence shown here is derived from an EMBL/GenBank/DDBJ whole genome shotgun (WGS) entry which is preliminary data.</text>
</comment>
<dbReference type="InterPro" id="IPR003593">
    <property type="entry name" value="AAA+_ATPase"/>
</dbReference>
<dbReference type="PANTHER" id="PTHR42794">
    <property type="entry name" value="HEMIN IMPORT ATP-BINDING PROTEIN HMUV"/>
    <property type="match status" value="1"/>
</dbReference>
<feature type="domain" description="ABC transporter" evidence="8">
    <location>
        <begin position="3"/>
        <end position="238"/>
    </location>
</feature>
<dbReference type="PANTHER" id="PTHR42794:SF1">
    <property type="entry name" value="HEMIN IMPORT ATP-BINDING PROTEIN HMUV"/>
    <property type="match status" value="1"/>
</dbReference>
<gene>
    <name evidence="9" type="ORF">G4V63_19275</name>
</gene>